<name>A0AAV4Y285_CAEEX</name>
<gene>
    <name evidence="1" type="ORF">CEXT_87591</name>
</gene>
<organism evidence="1 2">
    <name type="scientific">Caerostris extrusa</name>
    <name type="common">Bark spider</name>
    <name type="synonym">Caerostris bankana</name>
    <dbReference type="NCBI Taxonomy" id="172846"/>
    <lineage>
        <taxon>Eukaryota</taxon>
        <taxon>Metazoa</taxon>
        <taxon>Ecdysozoa</taxon>
        <taxon>Arthropoda</taxon>
        <taxon>Chelicerata</taxon>
        <taxon>Arachnida</taxon>
        <taxon>Araneae</taxon>
        <taxon>Araneomorphae</taxon>
        <taxon>Entelegynae</taxon>
        <taxon>Araneoidea</taxon>
        <taxon>Araneidae</taxon>
        <taxon>Caerostris</taxon>
    </lineage>
</organism>
<evidence type="ECO:0000313" key="1">
    <source>
        <dbReference type="EMBL" id="GIZ01163.1"/>
    </source>
</evidence>
<reference evidence="1 2" key="1">
    <citation type="submission" date="2021-06" db="EMBL/GenBank/DDBJ databases">
        <title>Caerostris extrusa draft genome.</title>
        <authorList>
            <person name="Kono N."/>
            <person name="Arakawa K."/>
        </authorList>
    </citation>
    <scope>NUCLEOTIDE SEQUENCE [LARGE SCALE GENOMIC DNA]</scope>
</reference>
<protein>
    <submittedName>
        <fullName evidence="1">Uncharacterized protein</fullName>
    </submittedName>
</protein>
<accession>A0AAV4Y285</accession>
<sequence length="204" mass="23050">MRASLVIYHAQLADIQLRCYRNTNKLLFSVYPPSLLYPDLFTRPSPPPHPSVPPLSRVWLRLRSHSQNSRKAFRHIHGKTSSFFFFVTATSRHIHIQCTSFSCNPKHRISAHNTAPDGLAFLNPSPVVSPKFKLDVNGSPSSAHQRRTRGLLMHCCDCFIRAKGAPSLAERVPFRCNFVKVNGVNFVKLAPACSPRAFKFRLLS</sequence>
<dbReference type="EMBL" id="BPLR01018635">
    <property type="protein sequence ID" value="GIZ01163.1"/>
    <property type="molecule type" value="Genomic_DNA"/>
</dbReference>
<dbReference type="Proteomes" id="UP001054945">
    <property type="component" value="Unassembled WGS sequence"/>
</dbReference>
<comment type="caution">
    <text evidence="1">The sequence shown here is derived from an EMBL/GenBank/DDBJ whole genome shotgun (WGS) entry which is preliminary data.</text>
</comment>
<dbReference type="AlphaFoldDB" id="A0AAV4Y285"/>
<proteinExistence type="predicted"/>
<keyword evidence="2" id="KW-1185">Reference proteome</keyword>
<evidence type="ECO:0000313" key="2">
    <source>
        <dbReference type="Proteomes" id="UP001054945"/>
    </source>
</evidence>